<dbReference type="AlphaFoldDB" id="E1R0U0"/>
<dbReference type="InterPro" id="IPR003439">
    <property type="entry name" value="ABC_transporter-like_ATP-bd"/>
</dbReference>
<dbReference type="RefSeq" id="WP_013253653.1">
    <property type="nucleotide sequence ID" value="NC_014364.1"/>
</dbReference>
<dbReference type="OrthoDB" id="304830at2"/>
<keyword evidence="2" id="KW-0813">Transport</keyword>
<dbReference type="PROSITE" id="PS50893">
    <property type="entry name" value="ABC_TRANSPORTER_2"/>
    <property type="match status" value="2"/>
</dbReference>
<dbReference type="InterPro" id="IPR017871">
    <property type="entry name" value="ABC_transporter-like_CS"/>
</dbReference>
<dbReference type="FunFam" id="3.40.50.300:FF:000127">
    <property type="entry name" value="Ribose import ATP-binding protein RbsA"/>
    <property type="match status" value="1"/>
</dbReference>
<dbReference type="KEGG" id="ssm:Spirs_1056"/>
<dbReference type="InterPro" id="IPR050107">
    <property type="entry name" value="ABC_carbohydrate_import_ATPase"/>
</dbReference>
<dbReference type="CDD" id="cd03216">
    <property type="entry name" value="ABC_Carb_Monos_I"/>
    <property type="match status" value="1"/>
</dbReference>
<dbReference type="PANTHER" id="PTHR43790:SF4">
    <property type="entry name" value="GUANOSINE IMPORT ATP-BINDING PROTEIN NUPO"/>
    <property type="match status" value="1"/>
</dbReference>
<keyword evidence="5" id="KW-0677">Repeat</keyword>
<dbReference type="eggNOG" id="COG3845">
    <property type="taxonomic scope" value="Bacteria"/>
</dbReference>
<keyword evidence="6" id="KW-0547">Nucleotide-binding</keyword>
<dbReference type="HOGENOM" id="CLU_000604_92_0_12"/>
<comment type="subcellular location">
    <subcellularLocation>
        <location evidence="1">Cell membrane</location>
        <topology evidence="1">Peripheral membrane protein</topology>
    </subcellularLocation>
</comment>
<evidence type="ECO:0000259" key="10">
    <source>
        <dbReference type="PROSITE" id="PS50893"/>
    </source>
</evidence>
<evidence type="ECO:0000256" key="8">
    <source>
        <dbReference type="ARBA" id="ARBA00022967"/>
    </source>
</evidence>
<evidence type="ECO:0000256" key="1">
    <source>
        <dbReference type="ARBA" id="ARBA00004202"/>
    </source>
</evidence>
<dbReference type="InterPro" id="IPR027417">
    <property type="entry name" value="P-loop_NTPase"/>
</dbReference>
<dbReference type="GO" id="GO:0016887">
    <property type="term" value="F:ATP hydrolysis activity"/>
    <property type="evidence" value="ECO:0007669"/>
    <property type="project" value="InterPro"/>
</dbReference>
<proteinExistence type="predicted"/>
<keyword evidence="9" id="KW-0472">Membrane</keyword>
<evidence type="ECO:0000256" key="5">
    <source>
        <dbReference type="ARBA" id="ARBA00022737"/>
    </source>
</evidence>
<dbReference type="Pfam" id="PF00005">
    <property type="entry name" value="ABC_tran"/>
    <property type="match status" value="2"/>
</dbReference>
<dbReference type="InterPro" id="IPR003593">
    <property type="entry name" value="AAA+_ATPase"/>
</dbReference>
<evidence type="ECO:0000256" key="2">
    <source>
        <dbReference type="ARBA" id="ARBA00022448"/>
    </source>
</evidence>
<dbReference type="Gene3D" id="3.40.50.300">
    <property type="entry name" value="P-loop containing nucleotide triphosphate hydrolases"/>
    <property type="match status" value="2"/>
</dbReference>
<feature type="domain" description="ABC transporter" evidence="10">
    <location>
        <begin position="8"/>
        <end position="243"/>
    </location>
</feature>
<organism evidence="11 12">
    <name type="scientific">Sediminispirochaeta smaragdinae (strain DSM 11293 / JCM 15392 / SEBR 4228)</name>
    <name type="common">Spirochaeta smaragdinae</name>
    <dbReference type="NCBI Taxonomy" id="573413"/>
    <lineage>
        <taxon>Bacteria</taxon>
        <taxon>Pseudomonadati</taxon>
        <taxon>Spirochaetota</taxon>
        <taxon>Spirochaetia</taxon>
        <taxon>Spirochaetales</taxon>
        <taxon>Spirochaetaceae</taxon>
        <taxon>Sediminispirochaeta</taxon>
    </lineage>
</organism>
<feature type="domain" description="ABC transporter" evidence="10">
    <location>
        <begin position="260"/>
        <end position="504"/>
    </location>
</feature>
<reference evidence="11 12" key="1">
    <citation type="journal article" date="2010" name="Stand. Genomic Sci.">
        <title>Complete genome sequence of Spirochaeta smaragdinae type strain (SEBR 4228).</title>
        <authorList>
            <person name="Mavromatis K."/>
            <person name="Yasawong M."/>
            <person name="Chertkov O."/>
            <person name="Lapidus A."/>
            <person name="Lucas S."/>
            <person name="Nolan M."/>
            <person name="Del Rio T.G."/>
            <person name="Tice H."/>
            <person name="Cheng J.F."/>
            <person name="Pitluck S."/>
            <person name="Liolios K."/>
            <person name="Ivanova N."/>
            <person name="Tapia R."/>
            <person name="Han C."/>
            <person name="Bruce D."/>
            <person name="Goodwin L."/>
            <person name="Pati A."/>
            <person name="Chen A."/>
            <person name="Palaniappan K."/>
            <person name="Land M."/>
            <person name="Hauser L."/>
            <person name="Chang Y.J."/>
            <person name="Jeffries C.D."/>
            <person name="Detter J.C."/>
            <person name="Rohde M."/>
            <person name="Brambilla E."/>
            <person name="Spring S."/>
            <person name="Goker M."/>
            <person name="Sikorski J."/>
            <person name="Woyke T."/>
            <person name="Bristow J."/>
            <person name="Eisen J.A."/>
            <person name="Markowitz V."/>
            <person name="Hugenholtz P."/>
            <person name="Klenk H.P."/>
            <person name="Kyrpides N.C."/>
        </authorList>
    </citation>
    <scope>NUCLEOTIDE SEQUENCE [LARGE SCALE GENOMIC DNA]</scope>
    <source>
        <strain evidence="12">DSM 11293 / JCM 15392 / SEBR 4228</strain>
    </source>
</reference>
<dbReference type="STRING" id="573413.Spirs_1056"/>
<evidence type="ECO:0000313" key="12">
    <source>
        <dbReference type="Proteomes" id="UP000002318"/>
    </source>
</evidence>
<dbReference type="EMBL" id="CP002116">
    <property type="protein sequence ID" value="ADK80189.1"/>
    <property type="molecule type" value="Genomic_DNA"/>
</dbReference>
<evidence type="ECO:0000256" key="3">
    <source>
        <dbReference type="ARBA" id="ARBA00022475"/>
    </source>
</evidence>
<evidence type="ECO:0000256" key="6">
    <source>
        <dbReference type="ARBA" id="ARBA00022741"/>
    </source>
</evidence>
<keyword evidence="12" id="KW-1185">Reference proteome</keyword>
<sequence length="505" mass="55541">MDTYETVLEMRGITKVFPGVVANDAINFDLRKGEVHALLGENGAGKSTLMGILSGVYQPTEGSIVLEGAPVRFDSARDAIHNGIGMVYQHFMLVPKLTVAENIMLGIKRPKEPLLQIDKASEQIVAFARTYGMDLDPEQKVASLTVGQQQRVEIVKALFRGAKILVLDEPTAVLTPKEIQELFSMIKMLTDQNFSVIFISHKIDEVIEISNRISVLRRGKLEATINNEGVSKEELAGLMVGRDVSFCVEKTPCCPGDSVLALEGVGLKDREGRPLLKDVNFEVHEGEIFGVAGVDGNGQDELLEVITGLRSASEGSVCIVGQEVLGKSPRQILEMGLAHIPADRQARGLVLSMDIKENFIINDYYRSPHSKRDIISWPFVRKHTKENIERFDVRTSSIDTPVSTLSGGNQQKLILARELHGKPVLLAAMHATRGLDVGAIEYVHQRILEQRAAGTAVLYISTELEELMSFSDRIAVMFRGEIMGIVRPEEVTIDQIGLMMAGSIT</sequence>
<dbReference type="GO" id="GO:0005886">
    <property type="term" value="C:plasma membrane"/>
    <property type="evidence" value="ECO:0007669"/>
    <property type="project" value="UniProtKB-SubCell"/>
</dbReference>
<dbReference type="Proteomes" id="UP000002318">
    <property type="component" value="Chromosome"/>
</dbReference>
<name>E1R0U0_SEDSS</name>
<dbReference type="SUPFAM" id="SSF52540">
    <property type="entry name" value="P-loop containing nucleoside triphosphate hydrolases"/>
    <property type="match status" value="2"/>
</dbReference>
<keyword evidence="4" id="KW-0762">Sugar transport</keyword>
<gene>
    <name evidence="11" type="ordered locus">Spirs_1056</name>
</gene>
<keyword evidence="8" id="KW-1278">Translocase</keyword>
<evidence type="ECO:0000313" key="11">
    <source>
        <dbReference type="EMBL" id="ADK80189.1"/>
    </source>
</evidence>
<dbReference type="CDD" id="cd03215">
    <property type="entry name" value="ABC_Carb_Monos_II"/>
    <property type="match status" value="1"/>
</dbReference>
<keyword evidence="3" id="KW-1003">Cell membrane</keyword>
<accession>E1R0U0</accession>
<dbReference type="PROSITE" id="PS00211">
    <property type="entry name" value="ABC_TRANSPORTER_1"/>
    <property type="match status" value="1"/>
</dbReference>
<dbReference type="SMART" id="SM00382">
    <property type="entry name" value="AAA"/>
    <property type="match status" value="1"/>
</dbReference>
<dbReference type="GO" id="GO:0005524">
    <property type="term" value="F:ATP binding"/>
    <property type="evidence" value="ECO:0007669"/>
    <property type="project" value="UniProtKB-KW"/>
</dbReference>
<protein>
    <submittedName>
        <fullName evidence="11">ABC transporter related protein</fullName>
    </submittedName>
</protein>
<keyword evidence="7" id="KW-0067">ATP-binding</keyword>
<evidence type="ECO:0000256" key="9">
    <source>
        <dbReference type="ARBA" id="ARBA00023136"/>
    </source>
</evidence>
<evidence type="ECO:0000256" key="4">
    <source>
        <dbReference type="ARBA" id="ARBA00022597"/>
    </source>
</evidence>
<dbReference type="PANTHER" id="PTHR43790">
    <property type="entry name" value="CARBOHYDRATE TRANSPORT ATP-BINDING PROTEIN MG119-RELATED"/>
    <property type="match status" value="1"/>
</dbReference>
<evidence type="ECO:0000256" key="7">
    <source>
        <dbReference type="ARBA" id="ARBA00022840"/>
    </source>
</evidence>